<evidence type="ECO:0000256" key="1">
    <source>
        <dbReference type="SAM" id="Phobius"/>
    </source>
</evidence>
<gene>
    <name evidence="2" type="ORF">AVDCRST_MAG02-2791</name>
</gene>
<dbReference type="EMBL" id="CADCVH010000087">
    <property type="protein sequence ID" value="CAA9463507.1"/>
    <property type="molecule type" value="Genomic_DNA"/>
</dbReference>
<sequence>MSGNRRDGFERAVWHGLIAGIVAALLGKRRSYEELRSLVRGFKVAAFYVALPGFLLGSLMTFSSLDGGGLGGLLVGVPLAFFSFFALAFLLPNYYLLRGDLRKRERAMGTARKIAEGRPVDHTDRRTSGAFVRHVGGGIYLHRDGTYRDGRWNEIPDDDPRVRERLDEW</sequence>
<name>A0A6J4R409_9ACTN</name>
<feature type="transmembrane region" description="Helical" evidence="1">
    <location>
        <begin position="41"/>
        <end position="62"/>
    </location>
</feature>
<organism evidence="2">
    <name type="scientific">uncultured Rubrobacteraceae bacterium</name>
    <dbReference type="NCBI Taxonomy" id="349277"/>
    <lineage>
        <taxon>Bacteria</taxon>
        <taxon>Bacillati</taxon>
        <taxon>Actinomycetota</taxon>
        <taxon>Rubrobacteria</taxon>
        <taxon>Rubrobacterales</taxon>
        <taxon>Rubrobacteraceae</taxon>
        <taxon>environmental samples</taxon>
    </lineage>
</organism>
<keyword evidence="1" id="KW-1133">Transmembrane helix</keyword>
<keyword evidence="1" id="KW-0472">Membrane</keyword>
<proteinExistence type="predicted"/>
<dbReference type="AlphaFoldDB" id="A0A6J4R409"/>
<accession>A0A6J4R409</accession>
<feature type="transmembrane region" description="Helical" evidence="1">
    <location>
        <begin position="74"/>
        <end position="96"/>
    </location>
</feature>
<evidence type="ECO:0000313" key="2">
    <source>
        <dbReference type="EMBL" id="CAA9463507.1"/>
    </source>
</evidence>
<keyword evidence="1" id="KW-0812">Transmembrane</keyword>
<protein>
    <submittedName>
        <fullName evidence="2">Uncharacterized protein</fullName>
    </submittedName>
</protein>
<reference evidence="2" key="1">
    <citation type="submission" date="2020-02" db="EMBL/GenBank/DDBJ databases">
        <authorList>
            <person name="Meier V. D."/>
        </authorList>
    </citation>
    <scope>NUCLEOTIDE SEQUENCE</scope>
    <source>
        <strain evidence="2">AVDCRST_MAG02</strain>
    </source>
</reference>